<keyword evidence="4" id="KW-0472">Membrane</keyword>
<dbReference type="RefSeq" id="WP_270159406.1">
    <property type="nucleotide sequence ID" value="NZ_JAPNNL010000239.1"/>
</dbReference>
<evidence type="ECO:0000313" key="7">
    <source>
        <dbReference type="Proteomes" id="UP001144036"/>
    </source>
</evidence>
<accession>A0ABT4SMJ4</accession>
<proteinExistence type="predicted"/>
<keyword evidence="3" id="KW-1133">Transmembrane helix</keyword>
<keyword evidence="7" id="KW-1185">Reference proteome</keyword>
<gene>
    <name evidence="6" type="ORF">OUY22_34095</name>
</gene>
<evidence type="ECO:0000256" key="5">
    <source>
        <dbReference type="SAM" id="SignalP"/>
    </source>
</evidence>
<dbReference type="PANTHER" id="PTHR30168">
    <property type="entry name" value="PUTATIVE MEMBRANE PROTEIN YPFJ"/>
    <property type="match status" value="1"/>
</dbReference>
<keyword evidence="5" id="KW-0732">Signal</keyword>
<evidence type="ECO:0000256" key="1">
    <source>
        <dbReference type="ARBA" id="ARBA00004167"/>
    </source>
</evidence>
<dbReference type="InterPro" id="IPR007343">
    <property type="entry name" value="Uncharacterised_pept_Zn_put"/>
</dbReference>
<comment type="subcellular location">
    <subcellularLocation>
        <location evidence="1">Membrane</location>
        <topology evidence="1">Single-pass membrane protein</topology>
    </subcellularLocation>
</comment>
<dbReference type="EMBL" id="JAPNNL010000239">
    <property type="protein sequence ID" value="MDA0638466.1"/>
    <property type="molecule type" value="Genomic_DNA"/>
</dbReference>
<organism evidence="6 7">
    <name type="scientific">Nonomuraea corallina</name>
    <dbReference type="NCBI Taxonomy" id="2989783"/>
    <lineage>
        <taxon>Bacteria</taxon>
        <taxon>Bacillati</taxon>
        <taxon>Actinomycetota</taxon>
        <taxon>Actinomycetes</taxon>
        <taxon>Streptosporangiales</taxon>
        <taxon>Streptosporangiaceae</taxon>
        <taxon>Nonomuraea</taxon>
    </lineage>
</organism>
<evidence type="ECO:0000256" key="2">
    <source>
        <dbReference type="ARBA" id="ARBA00022692"/>
    </source>
</evidence>
<dbReference type="Proteomes" id="UP001144036">
    <property type="component" value="Unassembled WGS sequence"/>
</dbReference>
<dbReference type="PANTHER" id="PTHR30168:SF0">
    <property type="entry name" value="INNER MEMBRANE PROTEIN"/>
    <property type="match status" value="1"/>
</dbReference>
<reference evidence="6" key="1">
    <citation type="submission" date="2022-11" db="EMBL/GenBank/DDBJ databases">
        <title>Nonomuraea corallina sp. nov., a new species of the genus Nonomuraea isolated from sea side sediment in Thai sea.</title>
        <authorList>
            <person name="Ngamcharungchit C."/>
            <person name="Matsumoto A."/>
            <person name="Suriyachadkun C."/>
            <person name="Panbangred W."/>
            <person name="Inahashi Y."/>
            <person name="Intra B."/>
        </authorList>
    </citation>
    <scope>NUCLEOTIDE SEQUENCE</scope>
    <source>
        <strain evidence="6">MCN248</strain>
    </source>
</reference>
<keyword evidence="2" id="KW-0812">Transmembrane</keyword>
<evidence type="ECO:0000313" key="6">
    <source>
        <dbReference type="EMBL" id="MDA0638466.1"/>
    </source>
</evidence>
<dbReference type="Pfam" id="PF04228">
    <property type="entry name" value="Zn_peptidase"/>
    <property type="match status" value="1"/>
</dbReference>
<evidence type="ECO:0000256" key="4">
    <source>
        <dbReference type="ARBA" id="ARBA00023136"/>
    </source>
</evidence>
<feature type="signal peptide" evidence="5">
    <location>
        <begin position="1"/>
        <end position="24"/>
    </location>
</feature>
<comment type="caution">
    <text evidence="6">The sequence shown here is derived from an EMBL/GenBank/DDBJ whole genome shotgun (WGS) entry which is preliminary data.</text>
</comment>
<name>A0ABT4SMJ4_9ACTN</name>
<evidence type="ECO:0000256" key="3">
    <source>
        <dbReference type="ARBA" id="ARBA00022989"/>
    </source>
</evidence>
<sequence>MKKLASLTAAGVVLTLAGTGTAVAQTHGARSGQQTQTQAATQPATTQQAATQAAALQVTQQANPRGKTAATRNPLYRTGRLAGTNCAPGGIQRGSTAAYKRFLQRMTNCLNRAWATQFRKANLSFSKPRLRIVTKRVNTACGRWVSGAAGVYCSTNRTMYMLITKRELRQPYPAGIARLMAHEYGHHVQTVSGIGSYYYPARARAGRSAGLLLSRRLELQAECFSAVFMRTISNSLPVTQQDWDHMVSWFRENGHKGWAQNDHGKGRSQAFWMERGFNSAQPGSCNTWTVSSRYVA</sequence>
<feature type="chain" id="PRO_5045447390" evidence="5">
    <location>
        <begin position="25"/>
        <end position="296"/>
    </location>
</feature>
<protein>
    <submittedName>
        <fullName evidence="6">Neutral zinc metallopeptidase</fullName>
    </submittedName>
</protein>